<keyword evidence="1" id="KW-0479">Metal-binding</keyword>
<dbReference type="OrthoDB" id="3798356at2759"/>
<proteinExistence type="predicted"/>
<feature type="region of interest" description="Disordered" evidence="2">
    <location>
        <begin position="261"/>
        <end position="292"/>
    </location>
</feature>
<name>A0A6A5YWL0_9PLEO</name>
<gene>
    <name evidence="4" type="ORF">BDV96DRAFT_604082</name>
</gene>
<evidence type="ECO:0000256" key="1">
    <source>
        <dbReference type="PROSITE-ProRule" id="PRU00175"/>
    </source>
</evidence>
<evidence type="ECO:0000313" key="4">
    <source>
        <dbReference type="EMBL" id="KAF2110521.1"/>
    </source>
</evidence>
<dbReference type="Gene3D" id="3.30.40.10">
    <property type="entry name" value="Zinc/RING finger domain, C3HC4 (zinc finger)"/>
    <property type="match status" value="1"/>
</dbReference>
<keyword evidence="1" id="KW-0863">Zinc-finger</keyword>
<dbReference type="EMBL" id="ML977338">
    <property type="protein sequence ID" value="KAF2110521.1"/>
    <property type="molecule type" value="Genomic_DNA"/>
</dbReference>
<dbReference type="InterPro" id="IPR001841">
    <property type="entry name" value="Znf_RING"/>
</dbReference>
<evidence type="ECO:0000256" key="2">
    <source>
        <dbReference type="SAM" id="MobiDB-lite"/>
    </source>
</evidence>
<evidence type="ECO:0000259" key="3">
    <source>
        <dbReference type="PROSITE" id="PS50089"/>
    </source>
</evidence>
<protein>
    <recommendedName>
        <fullName evidence="3">RING-type domain-containing protein</fullName>
    </recommendedName>
</protein>
<feature type="domain" description="RING-type" evidence="3">
    <location>
        <begin position="58"/>
        <end position="122"/>
    </location>
</feature>
<dbReference type="GO" id="GO:0008270">
    <property type="term" value="F:zinc ion binding"/>
    <property type="evidence" value="ECO:0007669"/>
    <property type="project" value="UniProtKB-KW"/>
</dbReference>
<evidence type="ECO:0000313" key="5">
    <source>
        <dbReference type="Proteomes" id="UP000799770"/>
    </source>
</evidence>
<keyword evidence="5" id="KW-1185">Reference proteome</keyword>
<organism evidence="4 5">
    <name type="scientific">Lophiotrema nucula</name>
    <dbReference type="NCBI Taxonomy" id="690887"/>
    <lineage>
        <taxon>Eukaryota</taxon>
        <taxon>Fungi</taxon>
        <taxon>Dikarya</taxon>
        <taxon>Ascomycota</taxon>
        <taxon>Pezizomycotina</taxon>
        <taxon>Dothideomycetes</taxon>
        <taxon>Pleosporomycetidae</taxon>
        <taxon>Pleosporales</taxon>
        <taxon>Lophiotremataceae</taxon>
        <taxon>Lophiotrema</taxon>
    </lineage>
</organism>
<dbReference type="AlphaFoldDB" id="A0A6A5YWL0"/>
<sequence length="292" mass="33124">MNSNILGNGYHAPAASTTVSTPTEAYTMPMPEQPYVQQRLNCTYPVPLSALDRDSHICPICHEPYAEHNPIFRHPEWVGPEYPVRVVSRQPHSKCQCVFGVDCIRRVFRSMEPWCNKCPLCREIWFPTYDERVATIDAERNARDAARSSQAIAAAEGLADAAQNVRVPLSRQRSRVRIHEAPEVVPMHDAPQVLDLTSSRRTSSSPMQGLSNRGRMHRSVGFLERTISEFDIDDRDAETTNMVAAIEMAVEDLWQRLETSRRVRDERNPRAAGSPSHSVGGSRRSHLRHREF</sequence>
<dbReference type="Proteomes" id="UP000799770">
    <property type="component" value="Unassembled WGS sequence"/>
</dbReference>
<accession>A0A6A5YWL0</accession>
<feature type="compositionally biased region" description="Basic residues" evidence="2">
    <location>
        <begin position="283"/>
        <end position="292"/>
    </location>
</feature>
<reference evidence="4" key="1">
    <citation type="journal article" date="2020" name="Stud. Mycol.">
        <title>101 Dothideomycetes genomes: a test case for predicting lifestyles and emergence of pathogens.</title>
        <authorList>
            <person name="Haridas S."/>
            <person name="Albert R."/>
            <person name="Binder M."/>
            <person name="Bloem J."/>
            <person name="Labutti K."/>
            <person name="Salamov A."/>
            <person name="Andreopoulos B."/>
            <person name="Baker S."/>
            <person name="Barry K."/>
            <person name="Bills G."/>
            <person name="Bluhm B."/>
            <person name="Cannon C."/>
            <person name="Castanera R."/>
            <person name="Culley D."/>
            <person name="Daum C."/>
            <person name="Ezra D."/>
            <person name="Gonzalez J."/>
            <person name="Henrissat B."/>
            <person name="Kuo A."/>
            <person name="Liang C."/>
            <person name="Lipzen A."/>
            <person name="Lutzoni F."/>
            <person name="Magnuson J."/>
            <person name="Mondo S."/>
            <person name="Nolan M."/>
            <person name="Ohm R."/>
            <person name="Pangilinan J."/>
            <person name="Park H.-J."/>
            <person name="Ramirez L."/>
            <person name="Alfaro M."/>
            <person name="Sun H."/>
            <person name="Tritt A."/>
            <person name="Yoshinaga Y."/>
            <person name="Zwiers L.-H."/>
            <person name="Turgeon B."/>
            <person name="Goodwin S."/>
            <person name="Spatafora J."/>
            <person name="Crous P."/>
            <person name="Grigoriev I."/>
        </authorList>
    </citation>
    <scope>NUCLEOTIDE SEQUENCE</scope>
    <source>
        <strain evidence="4">CBS 627.86</strain>
    </source>
</reference>
<keyword evidence="1" id="KW-0862">Zinc</keyword>
<dbReference type="InterPro" id="IPR013083">
    <property type="entry name" value="Znf_RING/FYVE/PHD"/>
</dbReference>
<dbReference type="CDD" id="cd16448">
    <property type="entry name" value="RING-H2"/>
    <property type="match status" value="1"/>
</dbReference>
<dbReference type="PROSITE" id="PS50089">
    <property type="entry name" value="ZF_RING_2"/>
    <property type="match status" value="1"/>
</dbReference>